<gene>
    <name evidence="4" type="ORF">EZ444_19055</name>
</gene>
<evidence type="ECO:0000313" key="5">
    <source>
        <dbReference type="Proteomes" id="UP000291117"/>
    </source>
</evidence>
<dbReference type="Pfam" id="PF16344">
    <property type="entry name" value="FecR_C"/>
    <property type="match status" value="1"/>
</dbReference>
<organism evidence="4 5">
    <name type="scientific">Pedobacter hiemivivus</name>
    <dbReference type="NCBI Taxonomy" id="2530454"/>
    <lineage>
        <taxon>Bacteria</taxon>
        <taxon>Pseudomonadati</taxon>
        <taxon>Bacteroidota</taxon>
        <taxon>Sphingobacteriia</taxon>
        <taxon>Sphingobacteriales</taxon>
        <taxon>Sphingobacteriaceae</taxon>
        <taxon>Pedobacter</taxon>
    </lineage>
</organism>
<dbReference type="AlphaFoldDB" id="A0A4R0MYR5"/>
<dbReference type="OrthoDB" id="1099963at2"/>
<dbReference type="InterPro" id="IPR006860">
    <property type="entry name" value="FecR"/>
</dbReference>
<evidence type="ECO:0000256" key="1">
    <source>
        <dbReference type="SAM" id="Phobius"/>
    </source>
</evidence>
<keyword evidence="5" id="KW-1185">Reference proteome</keyword>
<reference evidence="4 5" key="1">
    <citation type="submission" date="2019-02" db="EMBL/GenBank/DDBJ databases">
        <title>Pedobacter sp. RP-3-8 sp. nov., isolated from Arctic soil.</title>
        <authorList>
            <person name="Dahal R.H."/>
        </authorList>
    </citation>
    <scope>NUCLEOTIDE SEQUENCE [LARGE SCALE GENOMIC DNA]</scope>
    <source>
        <strain evidence="4 5">RP-3-8</strain>
    </source>
</reference>
<dbReference type="Gene3D" id="2.60.120.1440">
    <property type="match status" value="1"/>
</dbReference>
<keyword evidence="1" id="KW-0812">Transmembrane</keyword>
<feature type="domain" description="FecR protein" evidence="2">
    <location>
        <begin position="190"/>
        <end position="285"/>
    </location>
</feature>
<keyword evidence="1" id="KW-0472">Membrane</keyword>
<proteinExistence type="predicted"/>
<comment type="caution">
    <text evidence="4">The sequence shown here is derived from an EMBL/GenBank/DDBJ whole genome shotgun (WGS) entry which is preliminary data.</text>
</comment>
<dbReference type="Gene3D" id="3.55.50.30">
    <property type="match status" value="1"/>
</dbReference>
<dbReference type="InterPro" id="IPR012373">
    <property type="entry name" value="Ferrdict_sens_TM"/>
</dbReference>
<dbReference type="Pfam" id="PF04773">
    <property type="entry name" value="FecR"/>
    <property type="match status" value="1"/>
</dbReference>
<evidence type="ECO:0000259" key="2">
    <source>
        <dbReference type="Pfam" id="PF04773"/>
    </source>
</evidence>
<evidence type="ECO:0000259" key="3">
    <source>
        <dbReference type="Pfam" id="PF16344"/>
    </source>
</evidence>
<dbReference type="RefSeq" id="WP_131610737.1">
    <property type="nucleotide sequence ID" value="NZ_SJSM01000014.1"/>
</dbReference>
<feature type="domain" description="Protein FecR C-terminal" evidence="3">
    <location>
        <begin position="326"/>
        <end position="394"/>
    </location>
</feature>
<dbReference type="PANTHER" id="PTHR30273:SF2">
    <property type="entry name" value="PROTEIN FECR"/>
    <property type="match status" value="1"/>
</dbReference>
<dbReference type="InterPro" id="IPR032508">
    <property type="entry name" value="FecR_C"/>
</dbReference>
<dbReference type="FunFam" id="2.60.120.1440:FF:000001">
    <property type="entry name" value="Putative anti-sigma factor"/>
    <property type="match status" value="1"/>
</dbReference>
<dbReference type="PANTHER" id="PTHR30273">
    <property type="entry name" value="PERIPLASMIC SIGNAL SENSOR AND SIGMA FACTOR ACTIVATOR FECR-RELATED"/>
    <property type="match status" value="1"/>
</dbReference>
<protein>
    <submittedName>
        <fullName evidence="4">FecR family protein</fullName>
    </submittedName>
</protein>
<feature type="transmembrane region" description="Helical" evidence="1">
    <location>
        <begin position="90"/>
        <end position="108"/>
    </location>
</feature>
<dbReference type="Proteomes" id="UP000291117">
    <property type="component" value="Unassembled WGS sequence"/>
</dbReference>
<dbReference type="GO" id="GO:0016989">
    <property type="term" value="F:sigma factor antagonist activity"/>
    <property type="evidence" value="ECO:0007669"/>
    <property type="project" value="TreeGrafter"/>
</dbReference>
<dbReference type="EMBL" id="SJSM01000014">
    <property type="protein sequence ID" value="TCC92501.1"/>
    <property type="molecule type" value="Genomic_DNA"/>
</dbReference>
<keyword evidence="1" id="KW-1133">Transmembrane helix</keyword>
<sequence>MSEGNKLSFLLARYLDNSCTAAQFNELFALIEKDEKKEELLLLLKEHWISESQVAQHTEGDWERMHQKMMTQPDAGYGDKNQKNLLYRRIAIAASVLIALSVGLLFFMNKPGKQQIVQQSVSVKSEQLAPGGNKATLTLADGKKITLDDKANGTILSQAGIQITKKADGKLVYKLDEVKGKANQLNLFNTIETPRGGQYEITMPDGTKVWLNAMSSLKYPLVFDKNERKVLLKGEAYFEVAKQKDAPFKVVTDLQEIRVLGTHFNVNAYDNENSTRTTLLEGAVKVWVKGNLTALKPGQQAVLKAAHVDVLEVDTEIAVAWKNGTFNFNRESLESIMRQVSRWYDVDIIYQDEASRKLVLSGSVSKFENARELLQVLSLTKLVQFRIEGRRIIVMQ</sequence>
<accession>A0A4R0MYR5</accession>
<evidence type="ECO:0000313" key="4">
    <source>
        <dbReference type="EMBL" id="TCC92501.1"/>
    </source>
</evidence>
<name>A0A4R0MYR5_9SPHI</name>